<dbReference type="KEGG" id="smiz:4412673_04046"/>
<dbReference type="EMBL" id="LT906468">
    <property type="protein sequence ID" value="SNV65710.1"/>
    <property type="molecule type" value="Genomic_DNA"/>
</dbReference>
<name>A0AAJ4XF00_9SPHI</name>
<feature type="region of interest" description="Disordered" evidence="1">
    <location>
        <begin position="29"/>
        <end position="70"/>
    </location>
</feature>
<dbReference type="RefSeq" id="WP_139185511.1">
    <property type="nucleotide sequence ID" value="NZ_LT906468.1"/>
</dbReference>
<evidence type="ECO:0000313" key="3">
    <source>
        <dbReference type="Proteomes" id="UP000215355"/>
    </source>
</evidence>
<sequence>MNRTYYHIISCIAILTMFSSCQQIKKSFEDTMKPKPRKEETDQTTLLTGKSTSNSREIKDTHKNKQQSVYESAEKLDEIQAELMNLPQFKGKKINMHQDLYFFDFQGGRISIKIQDPDKPENIDQYDYSDGKWKDPTPVKVTGNLKMVDLLFPIEDIKFSTGKKIHDSLIEEAKNIEGGVPADHVYFVHMKVANMDVTHWYSSVSGARKDVYFYFDKDGNLTERR</sequence>
<feature type="compositionally biased region" description="Basic and acidic residues" evidence="1">
    <location>
        <begin position="29"/>
        <end position="41"/>
    </location>
</feature>
<proteinExistence type="predicted"/>
<dbReference type="Proteomes" id="UP000215355">
    <property type="component" value="Chromosome 1"/>
</dbReference>
<dbReference type="PROSITE" id="PS51257">
    <property type="entry name" value="PROKAR_LIPOPROTEIN"/>
    <property type="match status" value="1"/>
</dbReference>
<feature type="compositionally biased region" description="Polar residues" evidence="1">
    <location>
        <begin position="43"/>
        <end position="55"/>
    </location>
</feature>
<evidence type="ECO:0000313" key="2">
    <source>
        <dbReference type="EMBL" id="SNV65710.1"/>
    </source>
</evidence>
<accession>A0AAJ4XF00</accession>
<organism evidence="2 3">
    <name type="scientific">Sphingobacterium mizutaii</name>
    <dbReference type="NCBI Taxonomy" id="1010"/>
    <lineage>
        <taxon>Bacteria</taxon>
        <taxon>Pseudomonadati</taxon>
        <taxon>Bacteroidota</taxon>
        <taxon>Sphingobacteriia</taxon>
        <taxon>Sphingobacteriales</taxon>
        <taxon>Sphingobacteriaceae</taxon>
        <taxon>Sphingobacterium</taxon>
    </lineage>
</organism>
<dbReference type="AlphaFoldDB" id="A0AAJ4XF00"/>
<protein>
    <submittedName>
        <fullName evidence="2">Uncharacterized protein</fullName>
    </submittedName>
</protein>
<evidence type="ECO:0000256" key="1">
    <source>
        <dbReference type="SAM" id="MobiDB-lite"/>
    </source>
</evidence>
<reference evidence="2 3" key="1">
    <citation type="submission" date="2017-06" db="EMBL/GenBank/DDBJ databases">
        <authorList>
            <consortium name="Pathogen Informatics"/>
        </authorList>
    </citation>
    <scope>NUCLEOTIDE SEQUENCE [LARGE SCALE GENOMIC DNA]</scope>
    <source>
        <strain evidence="2 3">NCTC12149</strain>
    </source>
</reference>
<gene>
    <name evidence="2" type="ORF">SAMEA4412673_04046</name>
</gene>